<evidence type="ECO:0000259" key="2">
    <source>
        <dbReference type="Pfam" id="PF13556"/>
    </source>
</evidence>
<protein>
    <submittedName>
        <fullName evidence="3">PucR family transcriptional regulator</fullName>
    </submittedName>
</protein>
<evidence type="ECO:0000313" key="3">
    <source>
        <dbReference type="EMBL" id="GAA4962422.1"/>
    </source>
</evidence>
<dbReference type="Gene3D" id="1.10.10.2840">
    <property type="entry name" value="PucR C-terminal helix-turn-helix domain"/>
    <property type="match status" value="1"/>
</dbReference>
<name>A0ABP9H6T3_9ACTN</name>
<dbReference type="InterPro" id="IPR012914">
    <property type="entry name" value="PucR_dom"/>
</dbReference>
<dbReference type="InterPro" id="IPR042070">
    <property type="entry name" value="PucR_C-HTH_sf"/>
</dbReference>
<gene>
    <name evidence="3" type="ORF">GCM10023225_02460</name>
</gene>
<dbReference type="EMBL" id="BAABIL010000020">
    <property type="protein sequence ID" value="GAA4962422.1"/>
    <property type="molecule type" value="Genomic_DNA"/>
</dbReference>
<evidence type="ECO:0000259" key="1">
    <source>
        <dbReference type="Pfam" id="PF07905"/>
    </source>
</evidence>
<dbReference type="InterPro" id="IPR025736">
    <property type="entry name" value="PucR_C-HTH_dom"/>
</dbReference>
<feature type="domain" description="PucR C-terminal helix-turn-helix" evidence="2">
    <location>
        <begin position="449"/>
        <end position="501"/>
    </location>
</feature>
<dbReference type="Proteomes" id="UP001501195">
    <property type="component" value="Unassembled WGS sequence"/>
</dbReference>
<feature type="domain" description="Purine catabolism PurC-like" evidence="1">
    <location>
        <begin position="20"/>
        <end position="128"/>
    </location>
</feature>
<keyword evidence="4" id="KW-1185">Reference proteome</keyword>
<proteinExistence type="predicted"/>
<dbReference type="Pfam" id="PF07905">
    <property type="entry name" value="PucR"/>
    <property type="match status" value="1"/>
</dbReference>
<accession>A0ABP9H6T3</accession>
<comment type="caution">
    <text evidence="3">The sequence shown here is derived from an EMBL/GenBank/DDBJ whole genome shotgun (WGS) entry which is preliminary data.</text>
</comment>
<organism evidence="3 4">
    <name type="scientific">Kineococcus glutinatus</name>
    <dbReference type="NCBI Taxonomy" id="1070872"/>
    <lineage>
        <taxon>Bacteria</taxon>
        <taxon>Bacillati</taxon>
        <taxon>Actinomycetota</taxon>
        <taxon>Actinomycetes</taxon>
        <taxon>Kineosporiales</taxon>
        <taxon>Kineosporiaceae</taxon>
        <taxon>Kineococcus</taxon>
    </lineage>
</organism>
<evidence type="ECO:0000313" key="4">
    <source>
        <dbReference type="Proteomes" id="UP001501195"/>
    </source>
</evidence>
<dbReference type="PANTHER" id="PTHR33744">
    <property type="entry name" value="CARBOHYDRATE DIACID REGULATOR"/>
    <property type="match status" value="1"/>
</dbReference>
<sequence>MRRLLGAPELGLRQPTTVPEDALDAPVSWAHSSDLADPTPFLSAGQALLTTGAQFAGDPATGPGADAFDGYVARLVRAGVPALGFGTGVVVPTVPAALVTACAAAGLPLLEVPYRTPFIAVVRWVADAVAAEEGARTAWALRAQGAVSAAALGKEGLRGALRTLAEHLGRTVQLWNGEGELEESHPPAPAADAASLAGTVAALLTRGQRATASAGLGAAPGGQRLAHLQTLGRRNQLRGVLAVVGDGDLDAPARGVVTSVVALAELSLEQGRTLRRAVRVLRAEALRLLLEDRLDAAERVVEALGERLPAEPVRVVVLVPQDRTAARVEDALDVRAAATGGPFHARAGDRVVVVTGADDVAGLEELCRRLRVAAAASAPTPYARTAMALEQARRLAAQLGPGASGVRRAEAEDNGLLGILLRADAGQVARERLAGLLAEEEGRALLGYAAVWLSHHGRWEPAARQLGLHRHSLRARIERLQEVLGYDFERFTDRAELWALLSALNLEPGPPR</sequence>
<dbReference type="PANTHER" id="PTHR33744:SF1">
    <property type="entry name" value="DNA-BINDING TRANSCRIPTIONAL ACTIVATOR ADER"/>
    <property type="match status" value="1"/>
</dbReference>
<reference evidence="4" key="1">
    <citation type="journal article" date="2019" name="Int. J. Syst. Evol. Microbiol.">
        <title>The Global Catalogue of Microorganisms (GCM) 10K type strain sequencing project: providing services to taxonomists for standard genome sequencing and annotation.</title>
        <authorList>
            <consortium name="The Broad Institute Genomics Platform"/>
            <consortium name="The Broad Institute Genome Sequencing Center for Infectious Disease"/>
            <person name="Wu L."/>
            <person name="Ma J."/>
        </authorList>
    </citation>
    <scope>NUCLEOTIDE SEQUENCE [LARGE SCALE GENOMIC DNA]</scope>
    <source>
        <strain evidence="4">JCM 18126</strain>
    </source>
</reference>
<dbReference type="InterPro" id="IPR051448">
    <property type="entry name" value="CdaR-like_regulators"/>
</dbReference>
<dbReference type="Pfam" id="PF13556">
    <property type="entry name" value="HTH_30"/>
    <property type="match status" value="1"/>
</dbReference>